<evidence type="ECO:0000313" key="4">
    <source>
        <dbReference type="Proteomes" id="UP001176940"/>
    </source>
</evidence>
<name>A0ABN9LJ30_9NEOB</name>
<organism evidence="3 4">
    <name type="scientific">Ranitomeya imitator</name>
    <name type="common">mimic poison frog</name>
    <dbReference type="NCBI Taxonomy" id="111125"/>
    <lineage>
        <taxon>Eukaryota</taxon>
        <taxon>Metazoa</taxon>
        <taxon>Chordata</taxon>
        <taxon>Craniata</taxon>
        <taxon>Vertebrata</taxon>
        <taxon>Euteleostomi</taxon>
        <taxon>Amphibia</taxon>
        <taxon>Batrachia</taxon>
        <taxon>Anura</taxon>
        <taxon>Neobatrachia</taxon>
        <taxon>Hyloidea</taxon>
        <taxon>Dendrobatidae</taxon>
        <taxon>Dendrobatinae</taxon>
        <taxon>Ranitomeya</taxon>
    </lineage>
</organism>
<dbReference type="PANTHER" id="PTHR12048">
    <property type="entry name" value="CCAAT-BINDING FACTOR-RELATED"/>
    <property type="match status" value="1"/>
</dbReference>
<feature type="signal peptide" evidence="2">
    <location>
        <begin position="1"/>
        <end position="19"/>
    </location>
</feature>
<accession>A0ABN9LJ30</accession>
<dbReference type="InterPro" id="IPR040155">
    <property type="entry name" value="CEBPZ/Mak21-like"/>
</dbReference>
<sequence length="281" mass="32526">MVISHRLHLLLAQLWSSFAICDLPDLSSVCWVSRMSLTNANSVQYTGDPLQDFTLMRFLDRFVYRNPKQPKIKENNRGYLIHQKKKLYMNQERQPVNSVTFLEKEESEIPVDEIFFHRYRYTKRLTNDHHQRYDLAVIVATNDPGKDFGIVETVFNDAEVPGFFKKLSTDKPKRTRNEDEECIEDVDDDEFEKILDSFEGDSFNSVVKNDLDFAGNLKPNAKSSKKTEDDSDSDWDVDPEDEDEEISLGSMCEEDFEADETGGVFMDTSETSDTEQACLYT</sequence>
<evidence type="ECO:0000256" key="2">
    <source>
        <dbReference type="SAM" id="SignalP"/>
    </source>
</evidence>
<keyword evidence="2" id="KW-0732">Signal</keyword>
<dbReference type="PANTHER" id="PTHR12048:SF0">
    <property type="entry name" value="CCAAT_ENHANCER-BINDING PROTEIN ZETA"/>
    <property type="match status" value="1"/>
</dbReference>
<feature type="compositionally biased region" description="Acidic residues" evidence="1">
    <location>
        <begin position="229"/>
        <end position="260"/>
    </location>
</feature>
<dbReference type="EMBL" id="CAUEEQ010020803">
    <property type="protein sequence ID" value="CAJ0943147.1"/>
    <property type="molecule type" value="Genomic_DNA"/>
</dbReference>
<proteinExistence type="predicted"/>
<feature type="chain" id="PRO_5047475216" evidence="2">
    <location>
        <begin position="20"/>
        <end position="281"/>
    </location>
</feature>
<keyword evidence="4" id="KW-1185">Reference proteome</keyword>
<reference evidence="3" key="1">
    <citation type="submission" date="2023-07" db="EMBL/GenBank/DDBJ databases">
        <authorList>
            <person name="Stuckert A."/>
        </authorList>
    </citation>
    <scope>NUCLEOTIDE SEQUENCE</scope>
</reference>
<evidence type="ECO:0000313" key="3">
    <source>
        <dbReference type="EMBL" id="CAJ0943147.1"/>
    </source>
</evidence>
<comment type="caution">
    <text evidence="3">The sequence shown here is derived from an EMBL/GenBank/DDBJ whole genome shotgun (WGS) entry which is preliminary data.</text>
</comment>
<evidence type="ECO:0000256" key="1">
    <source>
        <dbReference type="SAM" id="MobiDB-lite"/>
    </source>
</evidence>
<gene>
    <name evidence="3" type="ORF">RIMI_LOCUS9849547</name>
</gene>
<protein>
    <submittedName>
        <fullName evidence="3">Uncharacterized protein</fullName>
    </submittedName>
</protein>
<feature type="region of interest" description="Disordered" evidence="1">
    <location>
        <begin position="218"/>
        <end position="281"/>
    </location>
</feature>
<dbReference type="Proteomes" id="UP001176940">
    <property type="component" value="Unassembled WGS sequence"/>
</dbReference>